<dbReference type="AlphaFoldDB" id="A0A399RVJ7"/>
<accession>A0A399RVJ7</accession>
<proteinExistence type="predicted"/>
<comment type="caution">
    <text evidence="2">The sequence shown here is derived from an EMBL/GenBank/DDBJ whole genome shotgun (WGS) entry which is preliminary data.</text>
</comment>
<name>A0A399RVJ7_9BACT</name>
<feature type="transmembrane region" description="Helical" evidence="1">
    <location>
        <begin position="6"/>
        <end position="26"/>
    </location>
</feature>
<evidence type="ECO:0000313" key="2">
    <source>
        <dbReference type="EMBL" id="RIJ34354.1"/>
    </source>
</evidence>
<keyword evidence="1" id="KW-0472">Membrane</keyword>
<evidence type="ECO:0008006" key="4">
    <source>
        <dbReference type="Google" id="ProtNLM"/>
    </source>
</evidence>
<feature type="transmembrane region" description="Helical" evidence="1">
    <location>
        <begin position="106"/>
        <end position="127"/>
    </location>
</feature>
<keyword evidence="3" id="KW-1185">Reference proteome</keyword>
<reference evidence="3" key="1">
    <citation type="submission" date="2018-08" db="EMBL/GenBank/DDBJ databases">
        <title>Mucilaginibacter sp. MYSH2.</title>
        <authorList>
            <person name="Seo T."/>
        </authorList>
    </citation>
    <scope>NUCLEOTIDE SEQUENCE [LARGE SCALE GENOMIC DNA]</scope>
    <source>
        <strain evidence="3">KIRAN</strain>
    </source>
</reference>
<dbReference type="Proteomes" id="UP000266005">
    <property type="component" value="Unassembled WGS sequence"/>
</dbReference>
<evidence type="ECO:0000313" key="3">
    <source>
        <dbReference type="Proteomes" id="UP000266005"/>
    </source>
</evidence>
<keyword evidence="1" id="KW-0812">Transmembrane</keyword>
<gene>
    <name evidence="2" type="ORF">D1627_15660</name>
</gene>
<sequence length="146" mass="16777">MSVFYLLLGFILTCGGLYLLTLHFYASKYGFHTLGIVTKNVGKWGGSGETTSYLYYPLIQFVDQEDNVLELRLDIGCSIPLFIKGQQVKIVYYDEKIHASGMGWKFLYWAIFLVGLIVFGFQTMLIINSDFIDTFLNWRELIRLAS</sequence>
<keyword evidence="1" id="KW-1133">Transmembrane helix</keyword>
<organism evidence="2 3">
    <name type="scientific">Pontibacter oryzae</name>
    <dbReference type="NCBI Taxonomy" id="2304593"/>
    <lineage>
        <taxon>Bacteria</taxon>
        <taxon>Pseudomonadati</taxon>
        <taxon>Bacteroidota</taxon>
        <taxon>Cytophagia</taxon>
        <taxon>Cytophagales</taxon>
        <taxon>Hymenobacteraceae</taxon>
        <taxon>Pontibacter</taxon>
    </lineage>
</organism>
<protein>
    <recommendedName>
        <fullName evidence="4">DUF3592 domain-containing protein</fullName>
    </recommendedName>
</protein>
<evidence type="ECO:0000256" key="1">
    <source>
        <dbReference type="SAM" id="Phobius"/>
    </source>
</evidence>
<dbReference type="EMBL" id="QWGE01000005">
    <property type="protein sequence ID" value="RIJ34354.1"/>
    <property type="molecule type" value="Genomic_DNA"/>
</dbReference>